<gene>
    <name evidence="1" type="ORF">OKIOD_LOCUS14511</name>
</gene>
<dbReference type="Proteomes" id="UP001158576">
    <property type="component" value="Chromosome 2"/>
</dbReference>
<keyword evidence="2" id="KW-1185">Reference proteome</keyword>
<organism evidence="1 2">
    <name type="scientific">Oikopleura dioica</name>
    <name type="common">Tunicate</name>
    <dbReference type="NCBI Taxonomy" id="34765"/>
    <lineage>
        <taxon>Eukaryota</taxon>
        <taxon>Metazoa</taxon>
        <taxon>Chordata</taxon>
        <taxon>Tunicata</taxon>
        <taxon>Appendicularia</taxon>
        <taxon>Copelata</taxon>
        <taxon>Oikopleuridae</taxon>
        <taxon>Oikopleura</taxon>
    </lineage>
</organism>
<name>A0ABN7T190_OIKDI</name>
<dbReference type="EMBL" id="OU015567">
    <property type="protein sequence ID" value="CAG5111435.1"/>
    <property type="molecule type" value="Genomic_DNA"/>
</dbReference>
<accession>A0ABN7T190</accession>
<protein>
    <submittedName>
        <fullName evidence="1">Oidioi.mRNA.OKI2018_I69.chr2.g5746.t1.cds</fullName>
    </submittedName>
</protein>
<evidence type="ECO:0000313" key="2">
    <source>
        <dbReference type="Proteomes" id="UP001158576"/>
    </source>
</evidence>
<evidence type="ECO:0000313" key="1">
    <source>
        <dbReference type="EMBL" id="CAG5111435.1"/>
    </source>
</evidence>
<sequence length="420" mass="49047">MLTLLLENTEYRSPQSALLARLHPVLLMESPTYALFHAVEEGNVDRVKAAMENGGNADPDDDRNAFQVRLSAANIEMEIRYHHFALNISERQKDKFFKRIEYMARVDNDPIWIQRIEAISTIDASEEQQEDLIDGIYMDPVCKYFIDEHPKLVNKDTLMLFNTYEYTLPLLFYTVKEFDKKDLWNSVFKATKLKVLSDLFCDTFINKCINEQSLKILPLMVENGISLHQKFKIQVVEPTDWSLYDQFTQRVVKTLNLTGCRIFPSMAIILKKMLELGLRVNEPFASFEIFDEGWPAENVPKTLFNYLVMLRMRIRHKSAEIYNGSLEFYHMRKRGCFELESIESLIEKIDELLAVIFKYRPLHFTLLNNEMLSECLASLNLQAKKENVCKLRRMDLVLELVQRSQPIPISPEQTSDTNNS</sequence>
<proteinExistence type="predicted"/>
<reference evidence="1 2" key="1">
    <citation type="submission" date="2021-04" db="EMBL/GenBank/DDBJ databases">
        <authorList>
            <person name="Bliznina A."/>
        </authorList>
    </citation>
    <scope>NUCLEOTIDE SEQUENCE [LARGE SCALE GENOMIC DNA]</scope>
</reference>